<dbReference type="EMBL" id="KN831772">
    <property type="protein sequence ID" value="KIM45017.1"/>
    <property type="molecule type" value="Genomic_DNA"/>
</dbReference>
<protein>
    <recommendedName>
        <fullName evidence="3">Peptidase A2 domain-containing protein</fullName>
    </recommendedName>
</protein>
<keyword evidence="2" id="KW-1185">Reference proteome</keyword>
<proteinExistence type="predicted"/>
<dbReference type="OrthoDB" id="128646at2759"/>
<organism evidence="1 2">
    <name type="scientific">Hebeloma cylindrosporum</name>
    <dbReference type="NCBI Taxonomy" id="76867"/>
    <lineage>
        <taxon>Eukaryota</taxon>
        <taxon>Fungi</taxon>
        <taxon>Dikarya</taxon>
        <taxon>Basidiomycota</taxon>
        <taxon>Agaricomycotina</taxon>
        <taxon>Agaricomycetes</taxon>
        <taxon>Agaricomycetidae</taxon>
        <taxon>Agaricales</taxon>
        <taxon>Agaricineae</taxon>
        <taxon>Hymenogastraceae</taxon>
        <taxon>Hebeloma</taxon>
    </lineage>
</organism>
<evidence type="ECO:0000313" key="2">
    <source>
        <dbReference type="Proteomes" id="UP000053424"/>
    </source>
</evidence>
<dbReference type="HOGENOM" id="CLU_000384_32_0_1"/>
<accession>A0A0C2YVI2</accession>
<dbReference type="Gene3D" id="2.40.70.10">
    <property type="entry name" value="Acid Proteases"/>
    <property type="match status" value="1"/>
</dbReference>
<feature type="non-terminal residue" evidence="1">
    <location>
        <position position="108"/>
    </location>
</feature>
<dbReference type="InterPro" id="IPR021109">
    <property type="entry name" value="Peptidase_aspartic_dom_sf"/>
</dbReference>
<dbReference type="AlphaFoldDB" id="A0A0C2YVI2"/>
<dbReference type="STRING" id="686832.A0A0C2YVI2"/>
<dbReference type="Proteomes" id="UP000053424">
    <property type="component" value="Unassembled WGS sequence"/>
</dbReference>
<sequence>KVDHKTNALLDSRAEGVFIDQNYAQLIGTNYIKLKELIPVVNVDGTQNKQGTITHYMELTTTIGKRTWTQQYLITGLSKQTVILGFTWLNNMNPEIDWKHGQINWHKG</sequence>
<reference evidence="2" key="2">
    <citation type="submission" date="2015-01" db="EMBL/GenBank/DDBJ databases">
        <title>Evolutionary Origins and Diversification of the Mycorrhizal Mutualists.</title>
        <authorList>
            <consortium name="DOE Joint Genome Institute"/>
            <consortium name="Mycorrhizal Genomics Consortium"/>
            <person name="Kohler A."/>
            <person name="Kuo A."/>
            <person name="Nagy L.G."/>
            <person name="Floudas D."/>
            <person name="Copeland A."/>
            <person name="Barry K.W."/>
            <person name="Cichocki N."/>
            <person name="Veneault-Fourrey C."/>
            <person name="LaButti K."/>
            <person name="Lindquist E.A."/>
            <person name="Lipzen A."/>
            <person name="Lundell T."/>
            <person name="Morin E."/>
            <person name="Murat C."/>
            <person name="Riley R."/>
            <person name="Ohm R."/>
            <person name="Sun H."/>
            <person name="Tunlid A."/>
            <person name="Henrissat B."/>
            <person name="Grigoriev I.V."/>
            <person name="Hibbett D.S."/>
            <person name="Martin F."/>
        </authorList>
    </citation>
    <scope>NUCLEOTIDE SEQUENCE [LARGE SCALE GENOMIC DNA]</scope>
    <source>
        <strain evidence="2">h7</strain>
    </source>
</reference>
<evidence type="ECO:0000313" key="1">
    <source>
        <dbReference type="EMBL" id="KIM45017.1"/>
    </source>
</evidence>
<feature type="non-terminal residue" evidence="1">
    <location>
        <position position="1"/>
    </location>
</feature>
<name>A0A0C2YVI2_HEBCY</name>
<evidence type="ECO:0008006" key="3">
    <source>
        <dbReference type="Google" id="ProtNLM"/>
    </source>
</evidence>
<gene>
    <name evidence="1" type="ORF">M413DRAFT_40333</name>
</gene>
<dbReference type="CDD" id="cd00303">
    <property type="entry name" value="retropepsin_like"/>
    <property type="match status" value="1"/>
</dbReference>
<reference evidence="1 2" key="1">
    <citation type="submission" date="2014-04" db="EMBL/GenBank/DDBJ databases">
        <authorList>
            <consortium name="DOE Joint Genome Institute"/>
            <person name="Kuo A."/>
            <person name="Gay G."/>
            <person name="Dore J."/>
            <person name="Kohler A."/>
            <person name="Nagy L.G."/>
            <person name="Floudas D."/>
            <person name="Copeland A."/>
            <person name="Barry K.W."/>
            <person name="Cichocki N."/>
            <person name="Veneault-Fourrey C."/>
            <person name="LaButti K."/>
            <person name="Lindquist E.A."/>
            <person name="Lipzen A."/>
            <person name="Lundell T."/>
            <person name="Morin E."/>
            <person name="Murat C."/>
            <person name="Sun H."/>
            <person name="Tunlid A."/>
            <person name="Henrissat B."/>
            <person name="Grigoriev I.V."/>
            <person name="Hibbett D.S."/>
            <person name="Martin F."/>
            <person name="Nordberg H.P."/>
            <person name="Cantor M.N."/>
            <person name="Hua S.X."/>
        </authorList>
    </citation>
    <scope>NUCLEOTIDE SEQUENCE [LARGE SCALE GENOMIC DNA]</scope>
    <source>
        <strain evidence="2">h7</strain>
    </source>
</reference>
<dbReference type="SUPFAM" id="SSF50630">
    <property type="entry name" value="Acid proteases"/>
    <property type="match status" value="1"/>
</dbReference>